<evidence type="ECO:0000256" key="5">
    <source>
        <dbReference type="ARBA" id="ARBA00022723"/>
    </source>
</evidence>
<keyword evidence="16" id="KW-1185">Reference proteome</keyword>
<evidence type="ECO:0000313" key="16">
    <source>
        <dbReference type="Proteomes" id="UP000531594"/>
    </source>
</evidence>
<gene>
    <name evidence="14" type="primary">fluC</name>
    <name evidence="14" type="synonym">crcB</name>
    <name evidence="15" type="ORF">HNR53_002072</name>
</gene>
<name>A0A7X0LVB6_9BACI</name>
<keyword evidence="3 14" id="KW-1003">Cell membrane</keyword>
<feature type="transmembrane region" description="Helical" evidence="14">
    <location>
        <begin position="6"/>
        <end position="22"/>
    </location>
</feature>
<evidence type="ECO:0000256" key="1">
    <source>
        <dbReference type="ARBA" id="ARBA00004651"/>
    </source>
</evidence>
<keyword evidence="4 14" id="KW-0812">Transmembrane</keyword>
<dbReference type="InterPro" id="IPR003691">
    <property type="entry name" value="FluC"/>
</dbReference>
<dbReference type="EMBL" id="JACHGK010000006">
    <property type="protein sequence ID" value="MBB6445453.1"/>
    <property type="molecule type" value="Genomic_DNA"/>
</dbReference>
<evidence type="ECO:0000256" key="2">
    <source>
        <dbReference type="ARBA" id="ARBA00022448"/>
    </source>
</evidence>
<evidence type="ECO:0000256" key="4">
    <source>
        <dbReference type="ARBA" id="ARBA00022692"/>
    </source>
</evidence>
<dbReference type="GO" id="GO:0062054">
    <property type="term" value="F:fluoride channel activity"/>
    <property type="evidence" value="ECO:0007669"/>
    <property type="project" value="UniProtKB-UniRule"/>
</dbReference>
<proteinExistence type="inferred from homology"/>
<dbReference type="PANTHER" id="PTHR28259">
    <property type="entry name" value="FLUORIDE EXPORT PROTEIN 1-RELATED"/>
    <property type="match status" value="1"/>
</dbReference>
<feature type="binding site" evidence="14">
    <location>
        <position position="73"/>
    </location>
    <ligand>
        <name>Na(+)</name>
        <dbReference type="ChEBI" id="CHEBI:29101"/>
        <note>structural</note>
    </ligand>
</feature>
<keyword evidence="5 14" id="KW-0479">Metal-binding</keyword>
<feature type="transmembrane region" description="Helical" evidence="14">
    <location>
        <begin position="94"/>
        <end position="115"/>
    </location>
</feature>
<comment type="similarity">
    <text evidence="11 14">Belongs to the fluoride channel Fluc/FEX (TC 1.A.43) family.</text>
</comment>
<feature type="transmembrane region" description="Helical" evidence="14">
    <location>
        <begin position="62"/>
        <end position="82"/>
    </location>
</feature>
<evidence type="ECO:0000256" key="8">
    <source>
        <dbReference type="ARBA" id="ARBA00023065"/>
    </source>
</evidence>
<dbReference type="AlphaFoldDB" id="A0A7X0LVB6"/>
<feature type="transmembrane region" description="Helical" evidence="14">
    <location>
        <begin position="34"/>
        <end position="56"/>
    </location>
</feature>
<feature type="binding site" evidence="14">
    <location>
        <position position="70"/>
    </location>
    <ligand>
        <name>Na(+)</name>
        <dbReference type="ChEBI" id="CHEBI:29101"/>
        <note>structural</note>
    </ligand>
</feature>
<dbReference type="RefSeq" id="WP_184525506.1">
    <property type="nucleotide sequence ID" value="NZ_JACHGK010000006.1"/>
</dbReference>
<evidence type="ECO:0000256" key="10">
    <source>
        <dbReference type="ARBA" id="ARBA00023303"/>
    </source>
</evidence>
<comment type="catalytic activity">
    <reaction evidence="12">
        <text>fluoride(in) = fluoride(out)</text>
        <dbReference type="Rhea" id="RHEA:76159"/>
        <dbReference type="ChEBI" id="CHEBI:17051"/>
    </reaction>
    <physiologicalReaction direction="left-to-right" evidence="12">
        <dbReference type="Rhea" id="RHEA:76160"/>
    </physiologicalReaction>
</comment>
<dbReference type="PANTHER" id="PTHR28259:SF16">
    <property type="entry name" value="FLUORIDE-SPECIFIC ION CHANNEL FLUC 2"/>
    <property type="match status" value="1"/>
</dbReference>
<keyword evidence="9 14" id="KW-0472">Membrane</keyword>
<comment type="function">
    <text evidence="13 14">Fluoride-specific ion channel. Important for reducing fluoride concentration in the cell, thus reducing its toxicity.</text>
</comment>
<evidence type="ECO:0000256" key="9">
    <source>
        <dbReference type="ARBA" id="ARBA00023136"/>
    </source>
</evidence>
<dbReference type="Pfam" id="PF02537">
    <property type="entry name" value="CRCB"/>
    <property type="match status" value="1"/>
</dbReference>
<dbReference type="NCBIfam" id="TIGR00494">
    <property type="entry name" value="crcB"/>
    <property type="match status" value="1"/>
</dbReference>
<dbReference type="Proteomes" id="UP000531594">
    <property type="component" value="Unassembled WGS sequence"/>
</dbReference>
<keyword evidence="2 14" id="KW-0813">Transport</keyword>
<dbReference type="GO" id="GO:0005886">
    <property type="term" value="C:plasma membrane"/>
    <property type="evidence" value="ECO:0007669"/>
    <property type="project" value="UniProtKB-SubCell"/>
</dbReference>
<evidence type="ECO:0000256" key="14">
    <source>
        <dbReference type="HAMAP-Rule" id="MF_00454"/>
    </source>
</evidence>
<evidence type="ECO:0000256" key="12">
    <source>
        <dbReference type="ARBA" id="ARBA00035585"/>
    </source>
</evidence>
<organism evidence="15 16">
    <name type="scientific">Bacillus benzoevorans</name>
    <dbReference type="NCBI Taxonomy" id="1456"/>
    <lineage>
        <taxon>Bacteria</taxon>
        <taxon>Bacillati</taxon>
        <taxon>Bacillota</taxon>
        <taxon>Bacilli</taxon>
        <taxon>Bacillales</taxon>
        <taxon>Bacillaceae</taxon>
        <taxon>Bacillus</taxon>
    </lineage>
</organism>
<sequence length="119" mass="13566">MIHPIWLVGLGGFLGAVSRYFFNQYFSSFKLFPLGTFLVNITGSFFMGLLLGSGWISESIRILVGTGFLGAYTTFSTFNFELFMLKKNKRKFQFFLYIVSSYIFGILLAYLGYAITNDH</sequence>
<evidence type="ECO:0000256" key="13">
    <source>
        <dbReference type="ARBA" id="ARBA00049940"/>
    </source>
</evidence>
<evidence type="ECO:0000256" key="7">
    <source>
        <dbReference type="ARBA" id="ARBA00023053"/>
    </source>
</evidence>
<dbReference type="HAMAP" id="MF_00454">
    <property type="entry name" value="FluC"/>
    <property type="match status" value="1"/>
</dbReference>
<comment type="caution">
    <text evidence="15">The sequence shown here is derived from an EMBL/GenBank/DDBJ whole genome shotgun (WGS) entry which is preliminary data.</text>
</comment>
<keyword evidence="8 14" id="KW-0406">Ion transport</keyword>
<keyword evidence="7 14" id="KW-0915">Sodium</keyword>
<evidence type="ECO:0000256" key="3">
    <source>
        <dbReference type="ARBA" id="ARBA00022475"/>
    </source>
</evidence>
<evidence type="ECO:0000256" key="11">
    <source>
        <dbReference type="ARBA" id="ARBA00035120"/>
    </source>
</evidence>
<keyword evidence="6 14" id="KW-1133">Transmembrane helix</keyword>
<reference evidence="15 16" key="1">
    <citation type="submission" date="2020-08" db="EMBL/GenBank/DDBJ databases">
        <title>Genomic Encyclopedia of Type Strains, Phase IV (KMG-IV): sequencing the most valuable type-strain genomes for metagenomic binning, comparative biology and taxonomic classification.</title>
        <authorList>
            <person name="Goeker M."/>
        </authorList>
    </citation>
    <scope>NUCLEOTIDE SEQUENCE [LARGE SCALE GENOMIC DNA]</scope>
    <source>
        <strain evidence="15 16">DSM 5391</strain>
    </source>
</reference>
<keyword evidence="10 14" id="KW-0407">Ion channel</keyword>
<comment type="activity regulation">
    <text evidence="14">Na(+) is not transported, but it plays an essential structural role and its presence is essential for fluoride channel function.</text>
</comment>
<dbReference type="GO" id="GO:0046872">
    <property type="term" value="F:metal ion binding"/>
    <property type="evidence" value="ECO:0007669"/>
    <property type="project" value="UniProtKB-KW"/>
</dbReference>
<evidence type="ECO:0000313" key="15">
    <source>
        <dbReference type="EMBL" id="MBB6445453.1"/>
    </source>
</evidence>
<protein>
    <recommendedName>
        <fullName evidence="14">Fluoride-specific ion channel FluC</fullName>
    </recommendedName>
</protein>
<evidence type="ECO:0000256" key="6">
    <source>
        <dbReference type="ARBA" id="ARBA00022989"/>
    </source>
</evidence>
<accession>A0A7X0LVB6</accession>
<dbReference type="GO" id="GO:0140114">
    <property type="term" value="P:cellular detoxification of fluoride"/>
    <property type="evidence" value="ECO:0007669"/>
    <property type="project" value="UniProtKB-UniRule"/>
</dbReference>
<comment type="subcellular location">
    <subcellularLocation>
        <location evidence="1 14">Cell membrane</location>
        <topology evidence="1 14">Multi-pass membrane protein</topology>
    </subcellularLocation>
</comment>